<feature type="domain" description="HotDog ACOT-type" evidence="5">
    <location>
        <begin position="8"/>
        <end position="120"/>
    </location>
</feature>
<dbReference type="GO" id="GO:0006637">
    <property type="term" value="P:acyl-CoA metabolic process"/>
    <property type="evidence" value="ECO:0007669"/>
    <property type="project" value="TreeGrafter"/>
</dbReference>
<keyword evidence="2 3" id="KW-0378">Hydrolase</keyword>
<dbReference type="SUPFAM" id="SSF54637">
    <property type="entry name" value="Thioesterase/thiol ester dehydrase-isomerase"/>
    <property type="match status" value="1"/>
</dbReference>
<dbReference type="RefSeq" id="WP_068618232.1">
    <property type="nucleotide sequence ID" value="NZ_CP016268.1"/>
</dbReference>
<proteinExistence type="inferred from homology"/>
<dbReference type="InterPro" id="IPR033120">
    <property type="entry name" value="HOTDOG_ACOT"/>
</dbReference>
<evidence type="ECO:0000313" key="6">
    <source>
        <dbReference type="EMBL" id="ANO52675.1"/>
    </source>
</evidence>
<keyword evidence="7" id="KW-1185">Reference proteome</keyword>
<sequence length="159" mass="17332">MKGKSPADSAVEQNVYKVFPNDLNSKYTVFGGLVMGLCDRTALIVAERHSGHSCVTAAVDSLNFLAPAKSGETLIVKAAVNRTWRSSMEIGVHVAAENSFNGDRRHVVSAYLTFVALDENGAPVAVPAIVPQSDVEKRRYEKAGQRRDARLAMRTQNRD</sequence>
<dbReference type="EMBL" id="CP016268">
    <property type="protein sequence ID" value="ANO52675.1"/>
    <property type="molecule type" value="Genomic_DNA"/>
</dbReference>
<evidence type="ECO:0000259" key="5">
    <source>
        <dbReference type="PROSITE" id="PS51770"/>
    </source>
</evidence>
<reference evidence="6 7" key="1">
    <citation type="submission" date="2016-06" db="EMBL/GenBank/DDBJ databases">
        <title>Complete genome sequence of a deep-branching marine Gamma Proteobacterium Woeseia oceani type strain XK5.</title>
        <authorList>
            <person name="Mu D."/>
            <person name="Du Z."/>
        </authorList>
    </citation>
    <scope>NUCLEOTIDE SEQUENCE [LARGE SCALE GENOMIC DNA]</scope>
    <source>
        <strain evidence="6 7">XK5</strain>
    </source>
</reference>
<protein>
    <submittedName>
        <fullName evidence="6">Acyl-CoA thioesterase</fullName>
    </submittedName>
</protein>
<comment type="similarity">
    <text evidence="1">Belongs to the acyl coenzyme A hydrolase family.</text>
</comment>
<accession>A0A193LJF9</accession>
<dbReference type="KEGG" id="woc:BA177_17090"/>
<dbReference type="InterPro" id="IPR029069">
    <property type="entry name" value="HotDog_dom_sf"/>
</dbReference>
<dbReference type="InterPro" id="IPR006683">
    <property type="entry name" value="Thioestr_dom"/>
</dbReference>
<gene>
    <name evidence="6" type="ORF">BA177_17090</name>
</gene>
<dbReference type="OrthoDB" id="9809430at2"/>
<dbReference type="Proteomes" id="UP000092695">
    <property type="component" value="Chromosome"/>
</dbReference>
<dbReference type="Gene3D" id="3.10.129.10">
    <property type="entry name" value="Hotdog Thioesterase"/>
    <property type="match status" value="1"/>
</dbReference>
<organism evidence="6 7">
    <name type="scientific">Woeseia oceani</name>
    <dbReference type="NCBI Taxonomy" id="1548547"/>
    <lineage>
        <taxon>Bacteria</taxon>
        <taxon>Pseudomonadati</taxon>
        <taxon>Pseudomonadota</taxon>
        <taxon>Gammaproteobacteria</taxon>
        <taxon>Woeseiales</taxon>
        <taxon>Woeseiaceae</taxon>
        <taxon>Woeseia</taxon>
    </lineage>
</organism>
<evidence type="ECO:0000313" key="7">
    <source>
        <dbReference type="Proteomes" id="UP000092695"/>
    </source>
</evidence>
<evidence type="ECO:0000256" key="4">
    <source>
        <dbReference type="SAM" id="MobiDB-lite"/>
    </source>
</evidence>
<dbReference type="GO" id="GO:0005829">
    <property type="term" value="C:cytosol"/>
    <property type="evidence" value="ECO:0007669"/>
    <property type="project" value="TreeGrafter"/>
</dbReference>
<evidence type="ECO:0000256" key="1">
    <source>
        <dbReference type="ARBA" id="ARBA00010458"/>
    </source>
</evidence>
<dbReference type="AlphaFoldDB" id="A0A193LJF9"/>
<dbReference type="PANTHER" id="PTHR11049">
    <property type="entry name" value="ACYL COENZYME A THIOESTER HYDROLASE"/>
    <property type="match status" value="1"/>
</dbReference>
<name>A0A193LJF9_9GAMM</name>
<dbReference type="GO" id="GO:0052816">
    <property type="term" value="F:long-chain fatty acyl-CoA hydrolase activity"/>
    <property type="evidence" value="ECO:0007669"/>
    <property type="project" value="TreeGrafter"/>
</dbReference>
<dbReference type="PROSITE" id="PS51770">
    <property type="entry name" value="HOTDOG_ACOT"/>
    <property type="match status" value="1"/>
</dbReference>
<dbReference type="STRING" id="1548547.BA177_17090"/>
<dbReference type="CDD" id="cd03442">
    <property type="entry name" value="BFIT_BACH"/>
    <property type="match status" value="1"/>
</dbReference>
<feature type="region of interest" description="Disordered" evidence="4">
    <location>
        <begin position="139"/>
        <end position="159"/>
    </location>
</feature>
<dbReference type="InterPro" id="IPR040170">
    <property type="entry name" value="Cytosol_ACT"/>
</dbReference>
<dbReference type="PANTHER" id="PTHR11049:SF16">
    <property type="entry name" value="PROTEIN VDLD"/>
    <property type="match status" value="1"/>
</dbReference>
<dbReference type="Pfam" id="PF03061">
    <property type="entry name" value="4HBT"/>
    <property type="match status" value="1"/>
</dbReference>
<evidence type="ECO:0000256" key="2">
    <source>
        <dbReference type="ARBA" id="ARBA00022801"/>
    </source>
</evidence>
<evidence type="ECO:0000256" key="3">
    <source>
        <dbReference type="PROSITE-ProRule" id="PRU01106"/>
    </source>
</evidence>